<organism evidence="1 2">
    <name type="scientific">Agrobacterium rosae</name>
    <dbReference type="NCBI Taxonomy" id="1972867"/>
    <lineage>
        <taxon>Bacteria</taxon>
        <taxon>Pseudomonadati</taxon>
        <taxon>Pseudomonadota</taxon>
        <taxon>Alphaproteobacteria</taxon>
        <taxon>Hyphomicrobiales</taxon>
        <taxon>Rhizobiaceae</taxon>
        <taxon>Rhizobium/Agrobacterium group</taxon>
        <taxon>Agrobacterium</taxon>
    </lineage>
</organism>
<evidence type="ECO:0000313" key="2">
    <source>
        <dbReference type="Proteomes" id="UP000187891"/>
    </source>
</evidence>
<reference evidence="2" key="1">
    <citation type="submission" date="2016-10" db="EMBL/GenBank/DDBJ databases">
        <authorList>
            <person name="Wibberg D."/>
        </authorList>
    </citation>
    <scope>NUCLEOTIDE SEQUENCE [LARGE SCALE GENOMIC DNA]</scope>
</reference>
<gene>
    <name evidence="1" type="ORF">DSM25559_2290</name>
</gene>
<accession>A0A1R3TMR5</accession>
<sequence length="80" mass="9116">MPEITLLSISRARWGLLAAYAARGTRFFEIWFAIMKRKQEAHCVVVEPCKEIRRHLLSRGFQVIEAGGLCHHSPALRGRA</sequence>
<dbReference type="Proteomes" id="UP000187891">
    <property type="component" value="Unassembled WGS sequence"/>
</dbReference>
<protein>
    <submittedName>
        <fullName evidence="1">Uncharacterized protein</fullName>
    </submittedName>
</protein>
<dbReference type="AlphaFoldDB" id="A0A1R3TMR5"/>
<evidence type="ECO:0000313" key="1">
    <source>
        <dbReference type="EMBL" id="SCX22907.1"/>
    </source>
</evidence>
<proteinExistence type="predicted"/>
<name>A0A1R3TMR5_9HYPH</name>
<dbReference type="EMBL" id="FMUE01000005">
    <property type="protein sequence ID" value="SCX22907.1"/>
    <property type="molecule type" value="Genomic_DNA"/>
</dbReference>